<dbReference type="Proteomes" id="UP000012153">
    <property type="component" value="Unassembled WGS sequence"/>
</dbReference>
<name>M6UC98_9LEPT</name>
<evidence type="ECO:0000313" key="1">
    <source>
        <dbReference type="EMBL" id="EMO42155.1"/>
    </source>
</evidence>
<protein>
    <submittedName>
        <fullName evidence="1">Uncharacterized protein</fullName>
    </submittedName>
</protein>
<sequence>MTLDIFLGAQMGNLQISHIVLVVDANLDIKTATCRNKKLANGVDTPGKNRTGELGS</sequence>
<proteinExistence type="predicted"/>
<organism evidence="1 2">
    <name type="scientific">Leptospira noguchii serovar Autumnalis str. ZUN142</name>
    <dbReference type="NCBI Taxonomy" id="1085540"/>
    <lineage>
        <taxon>Bacteria</taxon>
        <taxon>Pseudomonadati</taxon>
        <taxon>Spirochaetota</taxon>
        <taxon>Spirochaetia</taxon>
        <taxon>Leptospirales</taxon>
        <taxon>Leptospiraceae</taxon>
        <taxon>Leptospira</taxon>
    </lineage>
</organism>
<dbReference type="EMBL" id="AHOP02000015">
    <property type="protein sequence ID" value="EMO42155.1"/>
    <property type="molecule type" value="Genomic_DNA"/>
</dbReference>
<gene>
    <name evidence="1" type="ORF">LEP1GSC186_0466</name>
</gene>
<comment type="caution">
    <text evidence="1">The sequence shown here is derived from an EMBL/GenBank/DDBJ whole genome shotgun (WGS) entry which is preliminary data.</text>
</comment>
<evidence type="ECO:0000313" key="2">
    <source>
        <dbReference type="Proteomes" id="UP000012153"/>
    </source>
</evidence>
<dbReference type="AlphaFoldDB" id="M6UC98"/>
<accession>M6UC98</accession>
<reference evidence="1 2" key="1">
    <citation type="submission" date="2013-01" db="EMBL/GenBank/DDBJ databases">
        <authorList>
            <person name="Harkins D.M."/>
            <person name="Durkin A.S."/>
            <person name="Brinkac L.M."/>
            <person name="Haft D.H."/>
            <person name="Selengut J.D."/>
            <person name="Sanka R."/>
            <person name="DePew J."/>
            <person name="Purushe J."/>
            <person name="Matthias M.A."/>
            <person name="Vinetz J.M."/>
            <person name="Sutton G.G."/>
            <person name="Nierman W.C."/>
            <person name="Fouts D.E."/>
        </authorList>
    </citation>
    <scope>NUCLEOTIDE SEQUENCE [LARGE SCALE GENOMIC DNA]</scope>
    <source>
        <strain evidence="1 2">ZUN142</strain>
    </source>
</reference>